<evidence type="ECO:0008006" key="4">
    <source>
        <dbReference type="Google" id="ProtNLM"/>
    </source>
</evidence>
<name>A0ABW8EQY1_STRT5</name>
<evidence type="ECO:0000256" key="1">
    <source>
        <dbReference type="SAM" id="MobiDB-lite"/>
    </source>
</evidence>
<reference evidence="2 3" key="1">
    <citation type="submission" date="2024-10" db="EMBL/GenBank/DDBJ databases">
        <title>The Natural Products Discovery Center: Release of the First 8490 Sequenced Strains for Exploring Actinobacteria Biosynthetic Diversity.</title>
        <authorList>
            <person name="Kalkreuter E."/>
            <person name="Kautsar S.A."/>
            <person name="Yang D."/>
            <person name="Bader C.D."/>
            <person name="Teijaro C.N."/>
            <person name="Fluegel L."/>
            <person name="Davis C.M."/>
            <person name="Simpson J.R."/>
            <person name="Lauterbach L."/>
            <person name="Steele A.D."/>
            <person name="Gui C."/>
            <person name="Meng S."/>
            <person name="Li G."/>
            <person name="Viehrig K."/>
            <person name="Ye F."/>
            <person name="Su P."/>
            <person name="Kiefer A.F."/>
            <person name="Nichols A."/>
            <person name="Cepeda A.J."/>
            <person name="Yan W."/>
            <person name="Fan B."/>
            <person name="Jiang Y."/>
            <person name="Adhikari A."/>
            <person name="Zheng C.-J."/>
            <person name="Schuster L."/>
            <person name="Cowan T.M."/>
            <person name="Smanski M.J."/>
            <person name="Chevrette M.G."/>
            <person name="De Carvalho L.P.S."/>
            <person name="Shen B."/>
        </authorList>
    </citation>
    <scope>NUCLEOTIDE SEQUENCE [LARGE SCALE GENOMIC DNA]</scope>
    <source>
        <strain evidence="2 3">NPDC087220</strain>
    </source>
</reference>
<evidence type="ECO:0000313" key="2">
    <source>
        <dbReference type="EMBL" id="MFJ2825660.1"/>
    </source>
</evidence>
<feature type="region of interest" description="Disordered" evidence="1">
    <location>
        <begin position="146"/>
        <end position="195"/>
    </location>
</feature>
<accession>A0ABW8EQY1</accession>
<protein>
    <recommendedName>
        <fullName evidence="4">Secreted protein</fullName>
    </recommendedName>
</protein>
<evidence type="ECO:0000313" key="3">
    <source>
        <dbReference type="Proteomes" id="UP001617351"/>
    </source>
</evidence>
<organism evidence="2 3">
    <name type="scientific">Streptomyces toxytricini</name>
    <name type="common">Actinomyces toxytricini</name>
    <dbReference type="NCBI Taxonomy" id="67369"/>
    <lineage>
        <taxon>Bacteria</taxon>
        <taxon>Bacillati</taxon>
        <taxon>Actinomycetota</taxon>
        <taxon>Actinomycetes</taxon>
        <taxon>Kitasatosporales</taxon>
        <taxon>Streptomycetaceae</taxon>
        <taxon>Streptomyces</taxon>
    </lineage>
</organism>
<proteinExistence type="predicted"/>
<sequence>MRRRLLLSGLPVVAALVLAAGLVSEDPLFGWWNGQTLGTAQIRQVLPPGTDVAGYRVVSVEPERIDQPSPDRMCGAVASAITSPDHAPSAATRLILGPVGETGQGESVVSYSFSEDDAKSVMKSIRAALPSCAHYNAWYADLYTRHGLRPTQPPSRVGDDRISYRRLDPPPGDTSSDGSPVPMAPGPLQEPGRTTTFVRTGGVITRYPDAVPQAVVEDVTGRFRRAASG</sequence>
<comment type="caution">
    <text evidence="2">The sequence shown here is derived from an EMBL/GenBank/DDBJ whole genome shotgun (WGS) entry which is preliminary data.</text>
</comment>
<dbReference type="EMBL" id="JBIUYY010000019">
    <property type="protein sequence ID" value="MFJ2825660.1"/>
    <property type="molecule type" value="Genomic_DNA"/>
</dbReference>
<gene>
    <name evidence="2" type="ORF">ACIO7M_31785</name>
</gene>
<dbReference type="RefSeq" id="WP_402387271.1">
    <property type="nucleotide sequence ID" value="NZ_JBIUYY010000019.1"/>
</dbReference>
<keyword evidence="3" id="KW-1185">Reference proteome</keyword>
<dbReference type="Proteomes" id="UP001617351">
    <property type="component" value="Unassembled WGS sequence"/>
</dbReference>
<feature type="compositionally biased region" description="Basic and acidic residues" evidence="1">
    <location>
        <begin position="157"/>
        <end position="168"/>
    </location>
</feature>